<reference evidence="14 15" key="1">
    <citation type="submission" date="2021-05" db="EMBL/GenBank/DDBJ databases">
        <title>Comparative genomic studies on the polysaccharide-degrading batcterial strains of the Flammeovirga genus.</title>
        <authorList>
            <person name="Zewei F."/>
            <person name="Zheng Z."/>
            <person name="Yu L."/>
            <person name="Ruyue G."/>
            <person name="Yanhong M."/>
            <person name="Yuanyuan C."/>
            <person name="Jingyan G."/>
            <person name="Wenjun H."/>
        </authorList>
    </citation>
    <scope>NUCLEOTIDE SEQUENCE [LARGE SCALE GENOMIC DNA]</scope>
    <source>
        <strain evidence="14 15">NBRC:100898</strain>
    </source>
</reference>
<dbReference type="Proteomes" id="UP000678679">
    <property type="component" value="Chromosome 1"/>
</dbReference>
<dbReference type="KEGG" id="fya:KMW28_01460"/>
<dbReference type="SUPFAM" id="SSF81324">
    <property type="entry name" value="Voltage-gated potassium channels"/>
    <property type="match status" value="1"/>
</dbReference>
<proteinExistence type="predicted"/>
<gene>
    <name evidence="14" type="ORF">KMW28_01460</name>
</gene>
<dbReference type="GO" id="GO:0005249">
    <property type="term" value="F:voltage-gated potassium channel activity"/>
    <property type="evidence" value="ECO:0007669"/>
    <property type="project" value="InterPro"/>
</dbReference>
<keyword evidence="15" id="KW-1185">Reference proteome</keyword>
<evidence type="ECO:0000256" key="3">
    <source>
        <dbReference type="ARBA" id="ARBA00022538"/>
    </source>
</evidence>
<keyword evidence="3" id="KW-0633">Potassium transport</keyword>
<dbReference type="InterPro" id="IPR028325">
    <property type="entry name" value="VG_K_chnl"/>
</dbReference>
<evidence type="ECO:0000256" key="5">
    <source>
        <dbReference type="ARBA" id="ARBA00022826"/>
    </source>
</evidence>
<evidence type="ECO:0000256" key="12">
    <source>
        <dbReference type="SAM" id="Phobius"/>
    </source>
</evidence>
<feature type="transmembrane region" description="Helical" evidence="12">
    <location>
        <begin position="55"/>
        <end position="75"/>
    </location>
</feature>
<keyword evidence="10 12" id="KW-0472">Membrane</keyword>
<feature type="transmembrane region" description="Helical" evidence="12">
    <location>
        <begin position="87"/>
        <end position="112"/>
    </location>
</feature>
<keyword evidence="7" id="KW-0630">Potassium</keyword>
<evidence type="ECO:0000256" key="8">
    <source>
        <dbReference type="ARBA" id="ARBA00022989"/>
    </source>
</evidence>
<keyword evidence="11" id="KW-0407">Ion channel</keyword>
<feature type="domain" description="Ion transport" evidence="13">
    <location>
        <begin position="22"/>
        <end position="245"/>
    </location>
</feature>
<feature type="transmembrane region" description="Helical" evidence="12">
    <location>
        <begin position="183"/>
        <end position="205"/>
    </location>
</feature>
<evidence type="ECO:0000259" key="13">
    <source>
        <dbReference type="Pfam" id="PF00520"/>
    </source>
</evidence>
<name>A0AAX1N498_9BACT</name>
<sequence>MTARQRLFDIIEKSNGTNKTSKIFDIIIMSLIVLNIISIVLESHDWIYVQYEKEFILFEKISVLIFTFEYISRIITAKYKYPSKSKLAAPFAFIFSFYGIIDLLAILPSYLFLLHLDLRFIRIFRLFRLFRLFKFGRYNNALGILINVVKARREELLLTLFMTFILLLFSACLIFIVEHEAQPAIFSSITKSIWWAVATLTTVGYGDMYPITPIGNVIASFVAIMGIGLVALPTGIIGTGFIEEVSKNNKEERCTCPKCGNVF</sequence>
<dbReference type="EMBL" id="CP076132">
    <property type="protein sequence ID" value="QWG02277.1"/>
    <property type="molecule type" value="Genomic_DNA"/>
</dbReference>
<dbReference type="Pfam" id="PF00520">
    <property type="entry name" value="Ion_trans"/>
    <property type="match status" value="1"/>
</dbReference>
<dbReference type="PRINTS" id="PR00169">
    <property type="entry name" value="KCHANNEL"/>
</dbReference>
<keyword evidence="4 12" id="KW-0812">Transmembrane</keyword>
<dbReference type="Gene3D" id="1.10.287.70">
    <property type="match status" value="1"/>
</dbReference>
<comment type="subcellular location">
    <subcellularLocation>
        <location evidence="1">Membrane</location>
        <topology evidence="1">Multi-pass membrane protein</topology>
    </subcellularLocation>
</comment>
<keyword evidence="5" id="KW-0631">Potassium channel</keyword>
<evidence type="ECO:0000256" key="7">
    <source>
        <dbReference type="ARBA" id="ARBA00022958"/>
    </source>
</evidence>
<evidence type="ECO:0000313" key="15">
    <source>
        <dbReference type="Proteomes" id="UP000678679"/>
    </source>
</evidence>
<evidence type="ECO:0000256" key="10">
    <source>
        <dbReference type="ARBA" id="ARBA00023136"/>
    </source>
</evidence>
<dbReference type="AlphaFoldDB" id="A0AAX1N498"/>
<evidence type="ECO:0000256" key="6">
    <source>
        <dbReference type="ARBA" id="ARBA00022882"/>
    </source>
</evidence>
<feature type="transmembrane region" description="Helical" evidence="12">
    <location>
        <begin position="217"/>
        <end position="242"/>
    </location>
</feature>
<feature type="transmembrane region" description="Helical" evidence="12">
    <location>
        <begin position="23"/>
        <end position="43"/>
    </location>
</feature>
<keyword evidence="6" id="KW-0851">Voltage-gated channel</keyword>
<dbReference type="Gene3D" id="1.20.120.350">
    <property type="entry name" value="Voltage-gated potassium channels. Chain C"/>
    <property type="match status" value="1"/>
</dbReference>
<dbReference type="PANTHER" id="PTHR11537:SF254">
    <property type="entry name" value="POTASSIUM VOLTAGE-GATED CHANNEL PROTEIN SHAB"/>
    <property type="match status" value="1"/>
</dbReference>
<protein>
    <submittedName>
        <fullName evidence="14">Ion transporter</fullName>
    </submittedName>
</protein>
<evidence type="ECO:0000256" key="4">
    <source>
        <dbReference type="ARBA" id="ARBA00022692"/>
    </source>
</evidence>
<evidence type="ECO:0000256" key="11">
    <source>
        <dbReference type="ARBA" id="ARBA00023303"/>
    </source>
</evidence>
<dbReference type="RefSeq" id="WP_169664793.1">
    <property type="nucleotide sequence ID" value="NZ_CP076132.1"/>
</dbReference>
<evidence type="ECO:0000256" key="2">
    <source>
        <dbReference type="ARBA" id="ARBA00022448"/>
    </source>
</evidence>
<dbReference type="InterPro" id="IPR027359">
    <property type="entry name" value="Volt_channel_dom_sf"/>
</dbReference>
<dbReference type="GO" id="GO:0008076">
    <property type="term" value="C:voltage-gated potassium channel complex"/>
    <property type="evidence" value="ECO:0007669"/>
    <property type="project" value="InterPro"/>
</dbReference>
<dbReference type="PANTHER" id="PTHR11537">
    <property type="entry name" value="VOLTAGE-GATED POTASSIUM CHANNEL"/>
    <property type="match status" value="1"/>
</dbReference>
<dbReference type="GO" id="GO:0001508">
    <property type="term" value="P:action potential"/>
    <property type="evidence" value="ECO:0007669"/>
    <property type="project" value="TreeGrafter"/>
</dbReference>
<organism evidence="14 15">
    <name type="scientific">Flammeovirga yaeyamensis</name>
    <dbReference type="NCBI Taxonomy" id="367791"/>
    <lineage>
        <taxon>Bacteria</taxon>
        <taxon>Pseudomonadati</taxon>
        <taxon>Bacteroidota</taxon>
        <taxon>Cytophagia</taxon>
        <taxon>Cytophagales</taxon>
        <taxon>Flammeovirgaceae</taxon>
        <taxon>Flammeovirga</taxon>
    </lineage>
</organism>
<evidence type="ECO:0000256" key="9">
    <source>
        <dbReference type="ARBA" id="ARBA00023065"/>
    </source>
</evidence>
<feature type="transmembrane region" description="Helical" evidence="12">
    <location>
        <begin position="156"/>
        <end position="177"/>
    </location>
</feature>
<keyword evidence="9" id="KW-0406">Ion transport</keyword>
<keyword evidence="8 12" id="KW-1133">Transmembrane helix</keyword>
<feature type="transmembrane region" description="Helical" evidence="12">
    <location>
        <begin position="132"/>
        <end position="149"/>
    </location>
</feature>
<evidence type="ECO:0000256" key="1">
    <source>
        <dbReference type="ARBA" id="ARBA00004141"/>
    </source>
</evidence>
<keyword evidence="2" id="KW-0813">Transport</keyword>
<accession>A0AAX1N498</accession>
<dbReference type="InterPro" id="IPR005821">
    <property type="entry name" value="Ion_trans_dom"/>
</dbReference>
<evidence type="ECO:0000313" key="14">
    <source>
        <dbReference type="EMBL" id="QWG02277.1"/>
    </source>
</evidence>